<keyword evidence="4" id="KW-0012">Acyltransferase</keyword>
<evidence type="ECO:0000256" key="4">
    <source>
        <dbReference type="RuleBase" id="RU368068"/>
    </source>
</evidence>
<dbReference type="PRINTS" id="PR01210">
    <property type="entry name" value="GGTRANSPTASE"/>
</dbReference>
<keyword evidence="5" id="KW-0732">Signal</keyword>
<feature type="binding site" evidence="3">
    <location>
        <position position="26"/>
    </location>
    <ligand>
        <name>L-glutamate</name>
        <dbReference type="ChEBI" id="CHEBI:29985"/>
    </ligand>
</feature>
<dbReference type="Proteomes" id="UP000289886">
    <property type="component" value="Unassembled WGS sequence"/>
</dbReference>
<dbReference type="Gene3D" id="1.10.246.130">
    <property type="match status" value="2"/>
</dbReference>
<dbReference type="AlphaFoldDB" id="A0A662YNY2"/>
<comment type="caution">
    <text evidence="6">The sequence shown here is derived from an EMBL/GenBank/DDBJ whole genome shotgun (WGS) entry which is preliminary data.</text>
</comment>
<feature type="binding site" evidence="3">
    <location>
        <begin position="404"/>
        <end position="406"/>
    </location>
    <ligand>
        <name>L-glutamate</name>
        <dbReference type="ChEBI" id="CHEBI:29985"/>
    </ligand>
</feature>
<dbReference type="EMBL" id="SCEB01000806">
    <property type="protein sequence ID" value="RXM98132.1"/>
    <property type="molecule type" value="Genomic_DNA"/>
</dbReference>
<dbReference type="UniPathway" id="UPA00204"/>
<dbReference type="GO" id="GO:0005886">
    <property type="term" value="C:plasma membrane"/>
    <property type="evidence" value="ECO:0007669"/>
    <property type="project" value="TreeGrafter"/>
</dbReference>
<gene>
    <name evidence="6" type="ORF">EOD39_13547</name>
</gene>
<comment type="pathway">
    <text evidence="4">Sulfur metabolism; glutathione metabolism.</text>
</comment>
<evidence type="ECO:0000313" key="6">
    <source>
        <dbReference type="EMBL" id="RXM98132.1"/>
    </source>
</evidence>
<dbReference type="GO" id="GO:0006751">
    <property type="term" value="P:glutathione catabolic process"/>
    <property type="evidence" value="ECO:0007669"/>
    <property type="project" value="UniProtKB-UniRule"/>
</dbReference>
<dbReference type="GO" id="GO:0036374">
    <property type="term" value="F:glutathione hydrolase activity"/>
    <property type="evidence" value="ECO:0007669"/>
    <property type="project" value="UniProtKB-UniRule"/>
</dbReference>
<dbReference type="SUPFAM" id="SSF56235">
    <property type="entry name" value="N-terminal nucleophile aminohydrolases (Ntn hydrolases)"/>
    <property type="match status" value="2"/>
</dbReference>
<feature type="chain" id="PRO_5024906167" description="Glutathione hydrolase" evidence="5">
    <location>
        <begin position="26"/>
        <end position="561"/>
    </location>
</feature>
<dbReference type="Gene3D" id="3.60.20.40">
    <property type="match status" value="1"/>
</dbReference>
<dbReference type="Pfam" id="PF01019">
    <property type="entry name" value="G_glu_transpept"/>
    <property type="match status" value="2"/>
</dbReference>
<proteinExistence type="inferred from homology"/>
<dbReference type="InterPro" id="IPR055262">
    <property type="entry name" value="GGT_CS"/>
</dbReference>
<dbReference type="GO" id="GO:0006954">
    <property type="term" value="P:inflammatory response"/>
    <property type="evidence" value="ECO:0007669"/>
    <property type="project" value="TreeGrafter"/>
</dbReference>
<organism evidence="6 7">
    <name type="scientific">Acipenser ruthenus</name>
    <name type="common">Sterlet sturgeon</name>
    <dbReference type="NCBI Taxonomy" id="7906"/>
    <lineage>
        <taxon>Eukaryota</taxon>
        <taxon>Metazoa</taxon>
        <taxon>Chordata</taxon>
        <taxon>Craniata</taxon>
        <taxon>Vertebrata</taxon>
        <taxon>Euteleostomi</taxon>
        <taxon>Actinopterygii</taxon>
        <taxon>Chondrostei</taxon>
        <taxon>Acipenseriformes</taxon>
        <taxon>Acipenseridae</taxon>
        <taxon>Acipenser</taxon>
    </lineage>
</organism>
<dbReference type="InterPro" id="IPR043137">
    <property type="entry name" value="GGT_ssub_C"/>
</dbReference>
<feature type="signal peptide" evidence="5">
    <location>
        <begin position="1"/>
        <end position="25"/>
    </location>
</feature>
<keyword evidence="7" id="KW-1185">Reference proteome</keyword>
<evidence type="ECO:0000313" key="7">
    <source>
        <dbReference type="Proteomes" id="UP000289886"/>
    </source>
</evidence>
<comment type="catalytic activity">
    <reaction evidence="4">
        <text>glutathione + H2O = L-cysteinylglycine + L-glutamate</text>
        <dbReference type="Rhea" id="RHEA:28807"/>
        <dbReference type="ChEBI" id="CHEBI:15377"/>
        <dbReference type="ChEBI" id="CHEBI:29985"/>
        <dbReference type="ChEBI" id="CHEBI:57925"/>
        <dbReference type="ChEBI" id="CHEBI:61694"/>
        <dbReference type="EC" id="3.4.19.13"/>
    </reaction>
</comment>
<comment type="similarity">
    <text evidence="1">Belongs to the gamma-glutamyltransferase family.</text>
</comment>
<feature type="binding site" evidence="3">
    <location>
        <begin position="444"/>
        <end position="445"/>
    </location>
    <ligand>
        <name>L-glutamate</name>
        <dbReference type="ChEBI" id="CHEBI:29985"/>
    </ligand>
</feature>
<comment type="function">
    <text evidence="4">Cleaves the gamma-glutamyl peptide bond of glutathione and glutathione conjugates.</text>
</comment>
<sequence>MAVALAIAAAVVLPLNLCTVKIINARETVPRNVKPDLLGECPKTFQLMPGSKWMGVPGEIRGYAEAHRLYGRLPWRILFQPAIKLARQGFPIPVTLGLYLKYISRSIRNSSLCAVFCDDKGEVLKEGQIVRYPKLADTLELIADHGPDAFYKGPLVEAMVQDTKSQGGTLTAEDFENFKAKIQDPLQVETGGYLLYMPPPPAGGAVLSFILKVMEGFGLTPDSLKGANRTLTYHRIIETLKFGNGQKRNPNMSAEEVSGTLTAEDFENFKAKIQDPLQVETGGYLLYMPPPPAGGAVLSFILKVMEGFGLTPDSLKGANRTLTYHRIIETLKFGNGQKRNPNMSAEEVQNLISEGFANRVRKLINDDRTHPLQYYSRSPGRDSVGTTHVSVLAEDGSAVSVTSTINHIFGSMVYSPKTGVIFNNELADFCGKNRSILPGEQPPSSVAPLVFVNKSRNSMLVIGGSGGSMITSSTAQVIMNHLWLGYDLKDAIDAPVLYVTPTNEVQFEKNFNTTVKEELRAMGHTVTESAHFFNVVNAVSKQGGCIAAVSDARKKGVAAGY</sequence>
<dbReference type="EC" id="2.3.2.2" evidence="4"/>
<feature type="binding site" evidence="3">
    <location>
        <position position="428"/>
    </location>
    <ligand>
        <name>L-glutamate</name>
        <dbReference type="ChEBI" id="CHEBI:29985"/>
    </ligand>
</feature>
<feature type="binding site" evidence="3">
    <location>
        <position position="467"/>
    </location>
    <ligand>
        <name>L-glutamate</name>
        <dbReference type="ChEBI" id="CHEBI:29985"/>
    </ligand>
</feature>
<dbReference type="InterPro" id="IPR029055">
    <property type="entry name" value="Ntn_hydrolases_N"/>
</dbReference>
<dbReference type="EC" id="3.4.19.13" evidence="4"/>
<evidence type="ECO:0000256" key="5">
    <source>
        <dbReference type="SAM" id="SignalP"/>
    </source>
</evidence>
<comment type="catalytic activity">
    <reaction evidence="4">
        <text>an S-substituted glutathione + H2O = an S-substituted L-cysteinylglycine + L-glutamate</text>
        <dbReference type="Rhea" id="RHEA:59468"/>
        <dbReference type="ChEBI" id="CHEBI:15377"/>
        <dbReference type="ChEBI" id="CHEBI:29985"/>
        <dbReference type="ChEBI" id="CHEBI:90779"/>
        <dbReference type="ChEBI" id="CHEBI:143103"/>
        <dbReference type="EC" id="3.4.19.13"/>
    </reaction>
</comment>
<dbReference type="InterPro" id="IPR043138">
    <property type="entry name" value="GGT_lsub"/>
</dbReference>
<keyword evidence="4" id="KW-0378">Hydrolase</keyword>
<dbReference type="PROSITE" id="PS00462">
    <property type="entry name" value="G_GLU_TRANSPEPTIDASE"/>
    <property type="match status" value="1"/>
</dbReference>
<name>A0A662YNY2_ACIRT</name>
<feature type="active site" description="Nucleophile" evidence="2">
    <location>
        <position position="386"/>
    </location>
</feature>
<comment type="catalytic activity">
    <reaction evidence="4">
        <text>an N-terminal (5-L-glutamyl)-[peptide] + an alpha-amino acid = 5-L-glutamyl amino acid + an N-terminal L-alpha-aminoacyl-[peptide]</text>
        <dbReference type="Rhea" id="RHEA:23904"/>
        <dbReference type="Rhea" id="RHEA-COMP:9780"/>
        <dbReference type="Rhea" id="RHEA-COMP:9795"/>
        <dbReference type="ChEBI" id="CHEBI:77644"/>
        <dbReference type="ChEBI" id="CHEBI:78597"/>
        <dbReference type="ChEBI" id="CHEBI:78599"/>
        <dbReference type="ChEBI" id="CHEBI:78608"/>
        <dbReference type="EC" id="2.3.2.2"/>
    </reaction>
</comment>
<dbReference type="PANTHER" id="PTHR11686">
    <property type="entry name" value="GAMMA GLUTAMYL TRANSPEPTIDASE"/>
    <property type="match status" value="1"/>
</dbReference>
<accession>A0A662YNY2</accession>
<dbReference type="GO" id="GO:0002951">
    <property type="term" value="F:leukotriene-C(4) hydrolase"/>
    <property type="evidence" value="ECO:0007669"/>
    <property type="project" value="TreeGrafter"/>
</dbReference>
<protein>
    <recommendedName>
        <fullName evidence="4">Glutathione hydrolase</fullName>
        <ecNumber evidence="4">2.3.2.2</ecNumber>
        <ecNumber evidence="4">3.4.19.13</ecNumber>
    </recommendedName>
    <alternativeName>
        <fullName evidence="4">Gamma-glutamyltransferase</fullName>
    </alternativeName>
    <alternativeName>
        <fullName evidence="4">Gamma-glutamyltranspeptidase</fullName>
    </alternativeName>
</protein>
<dbReference type="GO" id="GO:0103068">
    <property type="term" value="F:leukotriene C4 gamma-glutamyl transferase activity"/>
    <property type="evidence" value="ECO:0007669"/>
    <property type="project" value="UniProtKB-EC"/>
</dbReference>
<dbReference type="GO" id="GO:1901750">
    <property type="term" value="P:leukotriene D4 biosynthetic process"/>
    <property type="evidence" value="ECO:0007669"/>
    <property type="project" value="TreeGrafter"/>
</dbReference>
<dbReference type="PANTHER" id="PTHR11686:SF19">
    <property type="entry name" value="GLUTATHIONE HYDROLASE 5 PROENZYME"/>
    <property type="match status" value="1"/>
</dbReference>
<evidence type="ECO:0000256" key="3">
    <source>
        <dbReference type="PIRSR" id="PIRSR600101-2"/>
    </source>
</evidence>
<dbReference type="InterPro" id="IPR000101">
    <property type="entry name" value="GGT_peptidase"/>
</dbReference>
<dbReference type="FunFam" id="1.10.246.130:FF:000001">
    <property type="entry name" value="Gamma-glutamyltransferase 5 isoform 1"/>
    <property type="match status" value="1"/>
</dbReference>
<keyword evidence="4 6" id="KW-0808">Transferase</keyword>
<evidence type="ECO:0000256" key="2">
    <source>
        <dbReference type="PIRSR" id="PIRSR600101-1"/>
    </source>
</evidence>
<comment type="subcellular location">
    <subcellularLocation>
        <location evidence="4">Membrane</location>
        <topology evidence="4">Single-pass type II membrane protein</topology>
    </subcellularLocation>
</comment>
<evidence type="ECO:0000256" key="1">
    <source>
        <dbReference type="ARBA" id="ARBA00009381"/>
    </source>
</evidence>
<reference evidence="6 7" key="1">
    <citation type="submission" date="2019-01" db="EMBL/GenBank/DDBJ databases">
        <title>Draft Genome and Complete Hox-Cluster Characterization of the Sterlet Sturgeon (Acipenser ruthenus).</title>
        <authorList>
            <person name="Wei Q."/>
        </authorList>
    </citation>
    <scope>NUCLEOTIDE SEQUENCE [LARGE SCALE GENOMIC DNA]</scope>
    <source>
        <strain evidence="6">WHYD16114868_AA</strain>
        <tissue evidence="6">Blood</tissue>
    </source>
</reference>
<dbReference type="FunFam" id="3.60.20.40:FF:000011">
    <property type="entry name" value="Gamma-glutamyltransferase 5a"/>
    <property type="match status" value="1"/>
</dbReference>